<dbReference type="Gene3D" id="3.60.70.12">
    <property type="entry name" value="L-amino peptidase D-ALA esterase/amidase"/>
    <property type="match status" value="1"/>
</dbReference>
<dbReference type="RefSeq" id="WP_139466446.1">
    <property type="nucleotide sequence ID" value="NZ_VDHJ01000022.1"/>
</dbReference>
<comment type="catalytic activity">
    <reaction evidence="6">
        <text>L-glutamate + acetyl-CoA = N-acetyl-L-glutamate + CoA + H(+)</text>
        <dbReference type="Rhea" id="RHEA:24292"/>
        <dbReference type="ChEBI" id="CHEBI:15378"/>
        <dbReference type="ChEBI" id="CHEBI:29985"/>
        <dbReference type="ChEBI" id="CHEBI:44337"/>
        <dbReference type="ChEBI" id="CHEBI:57287"/>
        <dbReference type="ChEBI" id="CHEBI:57288"/>
        <dbReference type="EC" id="2.3.1.1"/>
    </reaction>
</comment>
<proteinExistence type="inferred from homology"/>
<dbReference type="PANTHER" id="PTHR23100:SF0">
    <property type="entry name" value="ARGININE BIOSYNTHESIS BIFUNCTIONAL PROTEIN ARGJ, MITOCHONDRIAL"/>
    <property type="match status" value="1"/>
</dbReference>
<evidence type="ECO:0000256" key="6">
    <source>
        <dbReference type="HAMAP-Rule" id="MF_01106"/>
    </source>
</evidence>
<organism evidence="7 8">
    <name type="scientific">Corynebacterium tapiri</name>
    <dbReference type="NCBI Taxonomy" id="1448266"/>
    <lineage>
        <taxon>Bacteria</taxon>
        <taxon>Bacillati</taxon>
        <taxon>Actinomycetota</taxon>
        <taxon>Actinomycetes</taxon>
        <taxon>Mycobacteriales</taxon>
        <taxon>Corynebacteriaceae</taxon>
        <taxon>Corynebacterium</taxon>
    </lineage>
</organism>
<evidence type="ECO:0000313" key="8">
    <source>
        <dbReference type="Proteomes" id="UP000312032"/>
    </source>
</evidence>
<evidence type="ECO:0000256" key="3">
    <source>
        <dbReference type="ARBA" id="ARBA00022679"/>
    </source>
</evidence>
<feature type="binding site" evidence="6">
    <location>
        <position position="162"/>
    </location>
    <ligand>
        <name>substrate</name>
    </ligand>
</feature>
<evidence type="ECO:0000256" key="4">
    <source>
        <dbReference type="ARBA" id="ARBA00022813"/>
    </source>
</evidence>
<sequence>MTNDASFTHHAGVLAAQGFRTAACTAGIKTSGKPDLAAVVNLGPDFSCAAVFTCNQIKAAPVLVSQESVANGQARAVVINSGNANACTGEQGRTNANAMARDLAQGLGVDNSDVLVCSTGLIGEQLPMDVVSAGIHHLCARLQDDQAGESTAADQAAAAIMTTDTVPKTTVAVGNGFVVGGMGKGVGMMAPSLATMLVVLTTDAKATPDMLQQALDQAVAPTFNTLDIDGSTSTNDTVVLMASGASGIEPSQSELNNAVLSACDDLANQMQADAEGVTKRVTIRVRGALSDAEALEAARVVGRDNLVKTALFGSDPNWGRVVAAVGMAPVTMNPQGIGVAFNGHTVCERSTGAAGAREVDLSAPDIAVEVDLGTGSTGEAFVRTTDLSYAYVEINSEYST</sequence>
<dbReference type="EC" id="2.3.1.1" evidence="6"/>
<dbReference type="GO" id="GO:0006592">
    <property type="term" value="P:ornithine biosynthetic process"/>
    <property type="evidence" value="ECO:0007669"/>
    <property type="project" value="TreeGrafter"/>
</dbReference>
<feature type="binding site" evidence="6">
    <location>
        <position position="275"/>
    </location>
    <ligand>
        <name>substrate</name>
    </ligand>
</feature>
<dbReference type="GO" id="GO:0004042">
    <property type="term" value="F:L-glutamate N-acetyltransferase activity"/>
    <property type="evidence" value="ECO:0007669"/>
    <property type="project" value="UniProtKB-UniRule"/>
</dbReference>
<comment type="subunit">
    <text evidence="2 6">Heterotetramer of two alpha and two beta chains.</text>
</comment>
<gene>
    <name evidence="6 7" type="primary">argJ</name>
    <name evidence="7" type="ORF">FHE74_10395</name>
</gene>
<feature type="binding site" evidence="6">
    <location>
        <position position="400"/>
    </location>
    <ligand>
        <name>substrate</name>
    </ligand>
</feature>
<dbReference type="Proteomes" id="UP000312032">
    <property type="component" value="Unassembled WGS sequence"/>
</dbReference>
<keyword evidence="3 6" id="KW-0808">Transferase</keyword>
<feature type="active site" description="Nucleophile" evidence="6">
    <location>
        <position position="195"/>
    </location>
</feature>
<dbReference type="HAMAP" id="MF_01106">
    <property type="entry name" value="ArgJ"/>
    <property type="match status" value="1"/>
</dbReference>
<dbReference type="NCBIfam" id="TIGR00120">
    <property type="entry name" value="ArgJ"/>
    <property type="match status" value="1"/>
</dbReference>
<dbReference type="GO" id="GO:0004358">
    <property type="term" value="F:L-glutamate N-acetyltransferase activity, acting on acetyl-L-ornithine as donor"/>
    <property type="evidence" value="ECO:0007669"/>
    <property type="project" value="UniProtKB-UniRule"/>
</dbReference>
<dbReference type="AlphaFoldDB" id="A0A5C4U1C5"/>
<feature type="site" description="Involved in the stabilization of negative charge on the oxyanion by the formation of the oxyanion hole" evidence="6">
    <location>
        <position position="120"/>
    </location>
</feature>
<feature type="binding site" evidence="6">
    <location>
        <position position="184"/>
    </location>
    <ligand>
        <name>substrate</name>
    </ligand>
</feature>
<dbReference type="PANTHER" id="PTHR23100">
    <property type="entry name" value="ARGININE BIOSYNTHESIS BIFUNCTIONAL PROTEIN ARGJ"/>
    <property type="match status" value="1"/>
</dbReference>
<dbReference type="EMBL" id="VDHJ01000022">
    <property type="protein sequence ID" value="TNL94365.1"/>
    <property type="molecule type" value="Genomic_DNA"/>
</dbReference>
<feature type="binding site" evidence="6">
    <location>
        <position position="395"/>
    </location>
    <ligand>
        <name>substrate</name>
    </ligand>
</feature>
<dbReference type="GO" id="GO:0005737">
    <property type="term" value="C:cytoplasm"/>
    <property type="evidence" value="ECO:0007669"/>
    <property type="project" value="UniProtKB-SubCell"/>
</dbReference>
<feature type="chain" id="PRO_5023351152" description="Arginine biosynthesis bifunctional protein ArgJ alpha chain" evidence="6">
    <location>
        <begin position="1"/>
        <end position="194"/>
    </location>
</feature>
<dbReference type="NCBIfam" id="NF003802">
    <property type="entry name" value="PRK05388.1"/>
    <property type="match status" value="1"/>
</dbReference>
<keyword evidence="6" id="KW-0028">Amino-acid biosynthesis</keyword>
<name>A0A5C4U1C5_9CORY</name>
<keyword evidence="4 6" id="KW-0068">Autocatalytic cleavage</keyword>
<dbReference type="Pfam" id="PF01960">
    <property type="entry name" value="ArgJ"/>
    <property type="match status" value="1"/>
</dbReference>
<dbReference type="EC" id="2.3.1.35" evidence="6"/>
<keyword evidence="8" id="KW-1185">Reference proteome</keyword>
<feature type="chain" id="PRO_5023351151" description="Arginine biosynthesis bifunctional protein ArgJ beta chain" evidence="6">
    <location>
        <begin position="195"/>
        <end position="400"/>
    </location>
</feature>
<feature type="binding site" evidence="6">
    <location>
        <position position="195"/>
    </location>
    <ligand>
        <name>substrate</name>
    </ligand>
</feature>
<dbReference type="CDD" id="cd02152">
    <property type="entry name" value="OAT"/>
    <property type="match status" value="1"/>
</dbReference>
<accession>A0A5C4U1C5</accession>
<keyword evidence="6" id="KW-0055">Arginine biosynthesis</keyword>
<evidence type="ECO:0000256" key="2">
    <source>
        <dbReference type="ARBA" id="ARBA00011475"/>
    </source>
</evidence>
<feature type="site" description="Involved in the stabilization of negative charge on the oxyanion by the formation of the oxyanion hole" evidence="6">
    <location>
        <position position="119"/>
    </location>
</feature>
<dbReference type="GO" id="GO:0006526">
    <property type="term" value="P:L-arginine biosynthetic process"/>
    <property type="evidence" value="ECO:0007669"/>
    <property type="project" value="UniProtKB-UniRule"/>
</dbReference>
<keyword evidence="6" id="KW-0963">Cytoplasm</keyword>
<comment type="catalytic activity">
    <reaction evidence="6">
        <text>N(2)-acetyl-L-ornithine + L-glutamate = N-acetyl-L-glutamate + L-ornithine</text>
        <dbReference type="Rhea" id="RHEA:15349"/>
        <dbReference type="ChEBI" id="CHEBI:29985"/>
        <dbReference type="ChEBI" id="CHEBI:44337"/>
        <dbReference type="ChEBI" id="CHEBI:46911"/>
        <dbReference type="ChEBI" id="CHEBI:57805"/>
        <dbReference type="EC" id="2.3.1.35"/>
    </reaction>
</comment>
<comment type="pathway">
    <text evidence="6">Amino-acid biosynthesis; L-arginine biosynthesis; N(2)-acetyl-L-ornithine from L-glutamate: step 1/4.</text>
</comment>
<keyword evidence="6" id="KW-0511">Multifunctional enzyme</keyword>
<dbReference type="UniPathway" id="UPA00068">
    <property type="reaction ID" value="UER00106"/>
</dbReference>
<comment type="pathway">
    <text evidence="6">Amino-acid biosynthesis; L-arginine biosynthesis; L-ornithine and N-acetyl-L-glutamate from L-glutamate and N(2)-acetyl-L-ornithine (cyclic): step 1/1.</text>
</comment>
<dbReference type="SUPFAM" id="SSF56266">
    <property type="entry name" value="DmpA/ArgJ-like"/>
    <property type="match status" value="1"/>
</dbReference>
<feature type="site" description="Cleavage; by autolysis" evidence="6">
    <location>
        <begin position="194"/>
        <end position="195"/>
    </location>
</feature>
<comment type="subcellular location">
    <subcellularLocation>
        <location evidence="6">Cytoplasm</location>
    </subcellularLocation>
</comment>
<evidence type="ECO:0000313" key="7">
    <source>
        <dbReference type="EMBL" id="TNL94365.1"/>
    </source>
</evidence>
<comment type="caution">
    <text evidence="7">The sequence shown here is derived from an EMBL/GenBank/DDBJ whole genome shotgun (WGS) entry which is preliminary data.</text>
</comment>
<evidence type="ECO:0000256" key="1">
    <source>
        <dbReference type="ARBA" id="ARBA00006774"/>
    </source>
</evidence>
<dbReference type="InterPro" id="IPR016117">
    <property type="entry name" value="ArgJ-like_dom_sf"/>
</dbReference>
<reference evidence="7 8" key="1">
    <citation type="submission" date="2019-06" db="EMBL/GenBank/DDBJ databases">
        <authorList>
            <person name="Li J."/>
        </authorList>
    </citation>
    <scope>NUCLEOTIDE SEQUENCE [LARGE SCALE GENOMIC DNA]</scope>
    <source>
        <strain evidence="7 8">LMG 28165</strain>
    </source>
</reference>
<comment type="function">
    <text evidence="6">Catalyzes two activities which are involved in the cyclic version of arginine biosynthesis: the synthesis of N-acetylglutamate from glutamate and acetyl-CoA as the acetyl donor, and of ornithine by transacetylation between N(2)-acetylornithine and glutamate.</text>
</comment>
<dbReference type="InterPro" id="IPR002813">
    <property type="entry name" value="Arg_biosynth_ArgJ"/>
</dbReference>
<dbReference type="Gene3D" id="3.10.20.340">
    <property type="entry name" value="ArgJ beta chain, C-terminal domain"/>
    <property type="match status" value="1"/>
</dbReference>
<dbReference type="InterPro" id="IPR042195">
    <property type="entry name" value="ArgJ_beta_C"/>
</dbReference>
<keyword evidence="5 6" id="KW-0012">Acyltransferase</keyword>
<protein>
    <recommendedName>
        <fullName evidence="6">Arginine biosynthesis bifunctional protein ArgJ</fullName>
    </recommendedName>
    <domain>
        <recommendedName>
            <fullName evidence="6">Glutamate N-acetyltransferase</fullName>
            <ecNumber evidence="6">2.3.1.35</ecNumber>
        </recommendedName>
        <alternativeName>
            <fullName evidence="6">Ornithine acetyltransferase</fullName>
            <shortName evidence="6">OATase</shortName>
        </alternativeName>
        <alternativeName>
            <fullName evidence="6">Ornithine transacetylase</fullName>
        </alternativeName>
    </domain>
    <domain>
        <recommendedName>
            <fullName evidence="6">Amino-acid acetyltransferase</fullName>
            <ecNumber evidence="6">2.3.1.1</ecNumber>
        </recommendedName>
        <alternativeName>
            <fullName evidence="6">N-acetylglutamate synthase</fullName>
            <shortName evidence="6">AGSase</shortName>
        </alternativeName>
    </domain>
    <component>
        <recommendedName>
            <fullName evidence="6">Arginine biosynthesis bifunctional protein ArgJ alpha chain</fullName>
        </recommendedName>
    </component>
    <component>
        <recommendedName>
            <fullName evidence="6">Arginine biosynthesis bifunctional protein ArgJ beta chain</fullName>
        </recommendedName>
    </component>
</protein>
<comment type="similarity">
    <text evidence="1 6">Belongs to the ArgJ family.</text>
</comment>
<evidence type="ECO:0000256" key="5">
    <source>
        <dbReference type="ARBA" id="ARBA00023315"/>
    </source>
</evidence>
<dbReference type="OrthoDB" id="9804242at2"/>